<feature type="transmembrane region" description="Helical" evidence="15">
    <location>
        <begin position="103"/>
        <end position="125"/>
    </location>
</feature>
<evidence type="ECO:0000256" key="2">
    <source>
        <dbReference type="ARBA" id="ARBA00010581"/>
    </source>
</evidence>
<feature type="transmembrane region" description="Helical" evidence="15">
    <location>
        <begin position="28"/>
        <end position="49"/>
    </location>
</feature>
<evidence type="ECO:0000256" key="12">
    <source>
        <dbReference type="ARBA" id="ARBA00032189"/>
    </source>
</evidence>
<evidence type="ECO:0000259" key="16">
    <source>
        <dbReference type="PROSITE" id="PS50253"/>
    </source>
</evidence>
<dbReference type="Pfam" id="PF00510">
    <property type="entry name" value="COX3"/>
    <property type="match status" value="1"/>
</dbReference>
<dbReference type="FunFam" id="1.20.120.80:FF:000001">
    <property type="entry name" value="Cytochrome (Ubi)quinol oxidase subunit III"/>
    <property type="match status" value="1"/>
</dbReference>
<dbReference type="SUPFAM" id="SSF81452">
    <property type="entry name" value="Cytochrome c oxidase subunit III-like"/>
    <property type="match status" value="1"/>
</dbReference>
<dbReference type="KEGG" id="apel:CA267_017200"/>
<feature type="domain" description="Heme-copper oxidase subunit III family profile" evidence="16">
    <location>
        <begin position="28"/>
        <end position="211"/>
    </location>
</feature>
<dbReference type="InterPro" id="IPR013833">
    <property type="entry name" value="Cyt_c_oxidase_su3_a-hlx"/>
</dbReference>
<dbReference type="InterPro" id="IPR000298">
    <property type="entry name" value="Cyt_c_oxidase-like_su3"/>
</dbReference>
<evidence type="ECO:0000256" key="5">
    <source>
        <dbReference type="ARBA" id="ARBA00022475"/>
    </source>
</evidence>
<dbReference type="InterPro" id="IPR035973">
    <property type="entry name" value="Cyt_c_oxidase_su3-like_sf"/>
</dbReference>
<dbReference type="Gene3D" id="1.20.120.80">
    <property type="entry name" value="Cytochrome c oxidase, subunit III, four-helix bundle"/>
    <property type="match status" value="1"/>
</dbReference>
<name>A0A6M4MGP0_9ALTE</name>
<feature type="transmembrane region" description="Helical" evidence="15">
    <location>
        <begin position="70"/>
        <end position="91"/>
    </location>
</feature>
<evidence type="ECO:0000256" key="8">
    <source>
        <dbReference type="ARBA" id="ARBA00023136"/>
    </source>
</evidence>
<feature type="transmembrane region" description="Helical" evidence="15">
    <location>
        <begin position="146"/>
        <end position="170"/>
    </location>
</feature>
<accession>A0A6M4MGP0</accession>
<comment type="subcellular location">
    <subcellularLocation>
        <location evidence="1 14">Cell membrane</location>
        <topology evidence="1 14">Multi-pass membrane protein</topology>
    </subcellularLocation>
</comment>
<dbReference type="GO" id="GO:0004129">
    <property type="term" value="F:cytochrome-c oxidase activity"/>
    <property type="evidence" value="ECO:0007669"/>
    <property type="project" value="InterPro"/>
</dbReference>
<evidence type="ECO:0000256" key="4">
    <source>
        <dbReference type="ARBA" id="ARBA00014687"/>
    </source>
</evidence>
<proteinExistence type="inferred from homology"/>
<evidence type="ECO:0000256" key="14">
    <source>
        <dbReference type="RuleBase" id="RU003376"/>
    </source>
</evidence>
<evidence type="ECO:0000256" key="6">
    <source>
        <dbReference type="ARBA" id="ARBA00022692"/>
    </source>
</evidence>
<evidence type="ECO:0000256" key="10">
    <source>
        <dbReference type="ARBA" id="ARBA00030072"/>
    </source>
</evidence>
<reference evidence="18" key="1">
    <citation type="submission" date="2014-12" db="EMBL/GenBank/DDBJ databases">
        <title>Complete genome sequence of a multi-drug resistant Klebsiella pneumoniae.</title>
        <authorList>
            <person name="Hua X."/>
            <person name="Chen Q."/>
            <person name="Li X."/>
            <person name="Feng Y."/>
            <person name="Ruan Z."/>
            <person name="Yu Y."/>
        </authorList>
    </citation>
    <scope>NUCLEOTIDE SEQUENCE [LARGE SCALE GENOMIC DNA]</scope>
    <source>
        <strain evidence="18">5.12</strain>
    </source>
</reference>
<evidence type="ECO:0000256" key="7">
    <source>
        <dbReference type="ARBA" id="ARBA00022989"/>
    </source>
</evidence>
<evidence type="ECO:0000256" key="15">
    <source>
        <dbReference type="SAM" id="Phobius"/>
    </source>
</evidence>
<dbReference type="GO" id="GO:0005886">
    <property type="term" value="C:plasma membrane"/>
    <property type="evidence" value="ECO:0007669"/>
    <property type="project" value="UniProtKB-SubCell"/>
</dbReference>
<keyword evidence="18" id="KW-1185">Reference proteome</keyword>
<organism evidence="17 18">
    <name type="scientific">Alteromonas pelagimontana</name>
    <dbReference type="NCBI Taxonomy" id="1858656"/>
    <lineage>
        <taxon>Bacteria</taxon>
        <taxon>Pseudomonadati</taxon>
        <taxon>Pseudomonadota</taxon>
        <taxon>Gammaproteobacteria</taxon>
        <taxon>Alteromonadales</taxon>
        <taxon>Alteromonadaceae</taxon>
        <taxon>Alteromonas/Salinimonas group</taxon>
        <taxon>Alteromonas</taxon>
    </lineage>
</organism>
<comment type="function">
    <text evidence="9">Cytochrome bo(3) ubiquinol terminal oxidase is the component of the aerobic respiratory chain of E.coli that predominates when cells are grown at high aeration. Has proton pump activity across the membrane in addition to electron transfer, pumping 2 protons/electron.</text>
</comment>
<feature type="transmembrane region" description="Helical" evidence="15">
    <location>
        <begin position="190"/>
        <end position="211"/>
    </location>
</feature>
<evidence type="ECO:0000256" key="1">
    <source>
        <dbReference type="ARBA" id="ARBA00004651"/>
    </source>
</evidence>
<evidence type="ECO:0000313" key="17">
    <source>
        <dbReference type="EMBL" id="QJR82361.1"/>
    </source>
</evidence>
<keyword evidence="6 14" id="KW-0812">Transmembrane</keyword>
<protein>
    <recommendedName>
        <fullName evidence="4">Cytochrome bo(3) ubiquinol oxidase subunit 3</fullName>
    </recommendedName>
    <alternativeName>
        <fullName evidence="12">Cytochrome o ubiquinol oxidase subunit 3</fullName>
    </alternativeName>
    <alternativeName>
        <fullName evidence="10">Oxidase bo(3) subunit 3</fullName>
    </alternativeName>
    <alternativeName>
        <fullName evidence="13">Ubiquinol oxidase polypeptide III</fullName>
    </alternativeName>
    <alternativeName>
        <fullName evidence="11">Ubiquinol oxidase subunit 3</fullName>
    </alternativeName>
</protein>
<dbReference type="AlphaFoldDB" id="A0A6M4MGP0"/>
<dbReference type="InterPro" id="IPR024791">
    <property type="entry name" value="Cyt_c/ubiquinol_Oxase_su3"/>
</dbReference>
<reference evidence="17 18" key="2">
    <citation type="submission" date="2020-04" db="EMBL/GenBank/DDBJ databases">
        <title>Complete genome sequence of Alteromonas pelagimontana 5.12T.</title>
        <authorList>
            <person name="Sinha R.K."/>
            <person name="Krishnan K.P."/>
            <person name="Kurian J.P."/>
        </authorList>
    </citation>
    <scope>NUCLEOTIDE SEQUENCE [LARGE SCALE GENOMIC DNA]</scope>
    <source>
        <strain evidence="17 18">5.12</strain>
    </source>
</reference>
<keyword evidence="5" id="KW-1003">Cell membrane</keyword>
<dbReference type="GO" id="GO:0019646">
    <property type="term" value="P:aerobic electron transport chain"/>
    <property type="evidence" value="ECO:0007669"/>
    <property type="project" value="InterPro"/>
</dbReference>
<keyword evidence="8 15" id="KW-0472">Membrane</keyword>
<dbReference type="EMBL" id="CP052766">
    <property type="protein sequence ID" value="QJR82361.1"/>
    <property type="molecule type" value="Genomic_DNA"/>
</dbReference>
<dbReference type="PANTHER" id="PTHR11403:SF2">
    <property type="entry name" value="CYTOCHROME BO(3) UBIQUINOL OXIDASE SUBUNIT 3"/>
    <property type="match status" value="1"/>
</dbReference>
<comment type="similarity">
    <text evidence="2 14">Belongs to the cytochrome c oxidase subunit 3 family.</text>
</comment>
<dbReference type="PANTHER" id="PTHR11403">
    <property type="entry name" value="CYTOCHROME C OXIDASE SUBUNIT III"/>
    <property type="match status" value="1"/>
</dbReference>
<evidence type="ECO:0000313" key="18">
    <source>
        <dbReference type="Proteomes" id="UP000219285"/>
    </source>
</evidence>
<keyword evidence="7 15" id="KW-1133">Transmembrane helix</keyword>
<evidence type="ECO:0000256" key="13">
    <source>
        <dbReference type="ARBA" id="ARBA00032717"/>
    </source>
</evidence>
<dbReference type="RefSeq" id="WP_075609648.1">
    <property type="nucleotide sequence ID" value="NZ_CP052766.1"/>
</dbReference>
<comment type="subunit">
    <text evidence="3">Heterooctamer of two A chains, two B chains, two C chains and two D chains.</text>
</comment>
<evidence type="ECO:0000256" key="3">
    <source>
        <dbReference type="ARBA" id="ARBA00011700"/>
    </source>
</evidence>
<dbReference type="Proteomes" id="UP000219285">
    <property type="component" value="Chromosome"/>
</dbReference>
<dbReference type="OrthoDB" id="9810850at2"/>
<gene>
    <name evidence="17" type="ORF">CA267_017200</name>
</gene>
<evidence type="ECO:0000256" key="11">
    <source>
        <dbReference type="ARBA" id="ARBA00031884"/>
    </source>
</evidence>
<sequence>MSTGSRHPGLNLGEGHGSADERAEIAMFGFWIFLMSDFITFGLVFAVYGTAMGATAGGPTAKDLFEFKSVCLQTAVLLFSSLTCGMVSMSLKHQHSDNQQHSIFFLVFWILVTTLLGMVFIGLEYRDFSTMAEKGGIPSRSGWLTSYYALVGLHGLHMIAGCLWALVLVVQALQFGLEDKVKTRLMRWSLYWHFLDIVWVGIFSGVFLGGFI</sequence>
<evidence type="ECO:0000256" key="9">
    <source>
        <dbReference type="ARBA" id="ARBA00025694"/>
    </source>
</evidence>
<dbReference type="PROSITE" id="PS50253">
    <property type="entry name" value="COX3"/>
    <property type="match status" value="1"/>
</dbReference>